<organism evidence="2 3">
    <name type="scientific">Paenibacillus tritici</name>
    <dbReference type="NCBI Taxonomy" id="1873425"/>
    <lineage>
        <taxon>Bacteria</taxon>
        <taxon>Bacillati</taxon>
        <taxon>Bacillota</taxon>
        <taxon>Bacilli</taxon>
        <taxon>Bacillales</taxon>
        <taxon>Paenibacillaceae</taxon>
        <taxon>Paenibacillus</taxon>
    </lineage>
</organism>
<dbReference type="Pfam" id="PF17390">
    <property type="entry name" value="Bac_rhamnosid_C"/>
    <property type="match status" value="1"/>
</dbReference>
<proteinExistence type="predicted"/>
<evidence type="ECO:0000259" key="1">
    <source>
        <dbReference type="Pfam" id="PF17390"/>
    </source>
</evidence>
<comment type="caution">
    <text evidence="2">The sequence shown here is derived from an EMBL/GenBank/DDBJ whole genome shotgun (WGS) entry which is preliminary data.</text>
</comment>
<keyword evidence="3" id="KW-1185">Reference proteome</keyword>
<accession>A0ABX2DV62</accession>
<evidence type="ECO:0000313" key="3">
    <source>
        <dbReference type="Proteomes" id="UP000711047"/>
    </source>
</evidence>
<dbReference type="RefSeq" id="WP_173137655.1">
    <property type="nucleotide sequence ID" value="NZ_JABMKX010000012.1"/>
</dbReference>
<dbReference type="Proteomes" id="UP000711047">
    <property type="component" value="Unassembled WGS sequence"/>
</dbReference>
<reference evidence="2 3" key="1">
    <citation type="submission" date="2020-05" db="EMBL/GenBank/DDBJ databases">
        <title>Paenibacillus glebae, sp. nov., Paenibacillus humi sp. nov., Paenibacillus pedi sp. nov., Paenibacillus terrestris sp. nov. and Paenibacillus terricola sp. nov., isolated from a forest top soil sample.</title>
        <authorList>
            <person name="Qi S."/>
            <person name="Carlier A."/>
            <person name="Cnockaert M."/>
            <person name="Vandamme P."/>
        </authorList>
    </citation>
    <scope>NUCLEOTIDE SEQUENCE [LARGE SCALE GENOMIC DNA]</scope>
    <source>
        <strain evidence="2 3">LMG 29502</strain>
    </source>
</reference>
<dbReference type="Gene3D" id="2.60.420.10">
    <property type="entry name" value="Maltose phosphorylase, domain 3"/>
    <property type="match status" value="1"/>
</dbReference>
<dbReference type="EMBL" id="JABMKX010000012">
    <property type="protein sequence ID" value="NQX47989.1"/>
    <property type="molecule type" value="Genomic_DNA"/>
</dbReference>
<protein>
    <recommendedName>
        <fullName evidence="1">Alpha-L-rhamnosidase C-terminal domain-containing protein</fullName>
    </recommendedName>
</protein>
<evidence type="ECO:0000313" key="2">
    <source>
        <dbReference type="EMBL" id="NQX47989.1"/>
    </source>
</evidence>
<gene>
    <name evidence="2" type="ORF">HQN87_21930</name>
</gene>
<name>A0ABX2DV62_9BACL</name>
<feature type="domain" description="Alpha-L-rhamnosidase C-terminal" evidence="1">
    <location>
        <begin position="2"/>
        <end position="41"/>
    </location>
</feature>
<dbReference type="InterPro" id="IPR035398">
    <property type="entry name" value="Bac_rhamnosid_C"/>
</dbReference>
<sequence>MYFKPDFICGLDSASGSYESVHGTIRVNWRQDLLNLETGIPQVQLPELILRLAMACIRDKKFCPYNEYFYSADLNAAKE</sequence>